<dbReference type="PROSITE" id="PS50109">
    <property type="entry name" value="HIS_KIN"/>
    <property type="match status" value="1"/>
</dbReference>
<dbReference type="InterPro" id="IPR000700">
    <property type="entry name" value="PAS-assoc_C"/>
</dbReference>
<dbReference type="EMBL" id="CP006933">
    <property type="protein sequence ID" value="AIS32039.1"/>
    <property type="molecule type" value="Genomic_DNA"/>
</dbReference>
<dbReference type="InterPro" id="IPR000014">
    <property type="entry name" value="PAS"/>
</dbReference>
<sequence length="908" mass="104672">MMNDNNNGWNDQNRMKILKNEISNLKKEIAFKDEIFGITPNYILIIGLDGEILEVNGSVKNLNYRVDDAEIPAQLSQLNIIPSNEFYKYTQSIDSIFNNKINEPFESLLLGNGGGIRYVKVDLSPVKAEDEIIAISILARDITDLKLMEDSLQESLAIQEATLESVSNGIVVVNNHKKVICYNHKFLKMWNIPEELLESDENHVLNHISTSLEDPVEFQSIIKNIYQHPLENSTHILRFKDGRVYKAYSQPHITDHTITGRVWSFHDITHLKQTKKSLKESVAYYKTIFEHSGTATLIIEEDNTISLVNSESEKILGYPPYEVMGKKTWLDFVVPECQEQMREYRELRYKNSKLAPDNYEFRLVDKEGEVKDIMANICIIPGTKRILASILDITERNEVLEKITDSENKYRTLAEAVEDFIFMFDKNERLEYINEYAARKWKLNRQEVMGKPRSEIFPPEENELQSKYIQRVVAIKKTLRGENLVTMCPDSMWLDTALIPLKNNGDDVEKVLCVARDITERKEYELLLGRQNEIHKSMGTILTEAILSETEEELSQTCLTVCQDITGSEFGFICEKDEYGSFQTRAISEDLLTKHNLLNTDFYPLLRKLNIKIIWEELKTNKKPLIYNHFSPLKVNSLSEDKFPKNILMAPLLKNGEFMGLIGLCNKKTNYDFSDSKAMESISTTIVEALLRKRAEEKLKKALHDKEMLVREIHHRTKNNLMIMASLLNLTSADIEDEKAREIFHQIQTRAKSMALIHEKLYQSTNSKEINFGEYIRHLSRDLFHTFLREPGRVQLVLGLEDLNLDIDTAIPLGLILNELLTNSMKYAFPEESYGTITVKFYKKDEKYVMKVNDDGIGLPSDLDVDKTDTLGLQLIKNLIGQIDAEIKIQVDHGTQVTIKFSENDYLS</sequence>
<dbReference type="PANTHER" id="PTHR43065:SF23">
    <property type="entry name" value="SENSOR HISTIDINE KINASE PDTAS"/>
    <property type="match status" value="1"/>
</dbReference>
<dbReference type="InterPro" id="IPR011495">
    <property type="entry name" value="Sig_transdc_His_kin_sub2_dim/P"/>
</dbReference>
<reference evidence="4" key="1">
    <citation type="submission" date="2013-12" db="EMBL/GenBank/DDBJ databases">
        <title>The complete genome sequence of Methanobacterium sp. BRM9.</title>
        <authorList>
            <consortium name="Pastoral Greenhouse Gas Research Consortium"/>
            <person name="Kelly W.J."/>
            <person name="Leahy S.C."/>
            <person name="Perry R."/>
            <person name="Li D."/>
            <person name="Altermann E."/>
            <person name="Lambie S.C."/>
            <person name="Attwood G.T."/>
        </authorList>
    </citation>
    <scope>NUCLEOTIDE SEQUENCE [LARGE SCALE GENOMIC DNA]</scope>
    <source>
        <strain evidence="4">BRM9</strain>
    </source>
</reference>
<dbReference type="Pfam" id="PF02518">
    <property type="entry name" value="HATPase_c"/>
    <property type="match status" value="1"/>
</dbReference>
<dbReference type="Proteomes" id="UP000062768">
    <property type="component" value="Chromosome I"/>
</dbReference>
<evidence type="ECO:0000259" key="3">
    <source>
        <dbReference type="PROSITE" id="PS50113"/>
    </source>
</evidence>
<dbReference type="CDD" id="cd00130">
    <property type="entry name" value="PAS"/>
    <property type="match status" value="2"/>
</dbReference>
<keyword evidence="7" id="KW-1185">Reference proteome</keyword>
<evidence type="ECO:0000313" key="4">
    <source>
        <dbReference type="EMBL" id="AIS32039.1"/>
    </source>
</evidence>
<dbReference type="InterPro" id="IPR013655">
    <property type="entry name" value="PAS_fold_3"/>
</dbReference>
<evidence type="ECO:0000259" key="2">
    <source>
        <dbReference type="PROSITE" id="PS50112"/>
    </source>
</evidence>
<accession>A0A089ZV94</accession>
<protein>
    <submittedName>
        <fullName evidence="4">Histidine kinase/PAS domain-containing protein</fullName>
    </submittedName>
</protein>
<dbReference type="STRING" id="2162.BRM9_1224"/>
<dbReference type="SMART" id="SM00387">
    <property type="entry name" value="HATPase_c"/>
    <property type="match status" value="1"/>
</dbReference>
<feature type="domain" description="PAC" evidence="3">
    <location>
        <begin position="103"/>
        <end position="154"/>
    </location>
</feature>
<evidence type="ECO:0000259" key="1">
    <source>
        <dbReference type="PROSITE" id="PS50109"/>
    </source>
</evidence>
<dbReference type="SUPFAM" id="SSF55781">
    <property type="entry name" value="GAF domain-like"/>
    <property type="match status" value="1"/>
</dbReference>
<dbReference type="Pfam" id="PF08447">
    <property type="entry name" value="PAS_3"/>
    <property type="match status" value="1"/>
</dbReference>
<dbReference type="Gene3D" id="3.30.450.40">
    <property type="match status" value="1"/>
</dbReference>
<reference evidence="5" key="2">
    <citation type="submission" date="2014-09" db="EMBL/GenBank/DDBJ databases">
        <authorList>
            <person name="Bishop-Lilly K.A."/>
            <person name="Broomall S.M."/>
            <person name="Chain P.S."/>
            <person name="Chertkov O."/>
            <person name="Coyne S.R."/>
            <person name="Daligault H.E."/>
            <person name="Davenport K.W."/>
            <person name="Erkkila T."/>
            <person name="Frey K.G."/>
            <person name="Gibbons H.S."/>
            <person name="Gu W."/>
            <person name="Jaissle J."/>
            <person name="Johnson S.L."/>
            <person name="Koroleva G.I."/>
            <person name="Ladner J.T."/>
            <person name="Lo C.-C."/>
            <person name="Minogue T.D."/>
            <person name="Munk C."/>
            <person name="Palacios G.F."/>
            <person name="Redden C.L."/>
            <person name="Rosenzweig C.N."/>
            <person name="Scholz M.B."/>
            <person name="Teshima H."/>
            <person name="Xu Y."/>
        </authorList>
    </citation>
    <scope>NUCLEOTIDE SEQUENCE</scope>
    <source>
        <strain evidence="5">Mb9</strain>
    </source>
</reference>
<dbReference type="NCBIfam" id="TIGR00229">
    <property type="entry name" value="sensory_box"/>
    <property type="match status" value="2"/>
</dbReference>
<dbReference type="InterPro" id="IPR003018">
    <property type="entry name" value="GAF"/>
</dbReference>
<keyword evidence="4" id="KW-0418">Kinase</keyword>
<feature type="domain" description="PAS" evidence="2">
    <location>
        <begin position="281"/>
        <end position="352"/>
    </location>
</feature>
<dbReference type="AlphaFoldDB" id="A0A089ZV94"/>
<dbReference type="Pfam" id="PF13426">
    <property type="entry name" value="PAS_9"/>
    <property type="match status" value="1"/>
</dbReference>
<name>A0A089ZV94_METFO</name>
<dbReference type="SUPFAM" id="SSF55874">
    <property type="entry name" value="ATPase domain of HSP90 chaperone/DNA topoisomerase II/histidine kinase"/>
    <property type="match status" value="1"/>
</dbReference>
<dbReference type="Proteomes" id="UP000029661">
    <property type="component" value="Chromosome"/>
</dbReference>
<dbReference type="Pfam" id="PF12860">
    <property type="entry name" value="PAS_7"/>
    <property type="match status" value="1"/>
</dbReference>
<keyword evidence="4" id="KW-0808">Transferase</keyword>
<evidence type="ECO:0000313" key="6">
    <source>
        <dbReference type="Proteomes" id="UP000029661"/>
    </source>
</evidence>
<dbReference type="Gene3D" id="3.30.450.20">
    <property type="entry name" value="PAS domain"/>
    <property type="match status" value="4"/>
</dbReference>
<evidence type="ECO:0000313" key="7">
    <source>
        <dbReference type="Proteomes" id="UP000062768"/>
    </source>
</evidence>
<evidence type="ECO:0000313" key="5">
    <source>
        <dbReference type="EMBL" id="CEL24729.1"/>
    </source>
</evidence>
<proteinExistence type="predicted"/>
<gene>
    <name evidence="4" type="ORF">BRM9_1224</name>
    <name evidence="5" type="ORF">MB9_1090</name>
</gene>
<dbReference type="PATRIC" id="fig|2162.10.peg.1138"/>
<dbReference type="InterPro" id="IPR029016">
    <property type="entry name" value="GAF-like_dom_sf"/>
</dbReference>
<dbReference type="KEGG" id="mfc:BRM9_1224"/>
<organism evidence="4 6">
    <name type="scientific">Methanobacterium formicicum</name>
    <dbReference type="NCBI Taxonomy" id="2162"/>
    <lineage>
        <taxon>Archaea</taxon>
        <taxon>Methanobacteriati</taxon>
        <taxon>Methanobacteriota</taxon>
        <taxon>Methanomada group</taxon>
        <taxon>Methanobacteria</taxon>
        <taxon>Methanobacteriales</taxon>
        <taxon>Methanobacteriaceae</taxon>
        <taxon>Methanobacterium</taxon>
    </lineage>
</organism>
<dbReference type="SMART" id="SM00091">
    <property type="entry name" value="PAS"/>
    <property type="match status" value="3"/>
</dbReference>
<feature type="domain" description="Histidine kinase" evidence="1">
    <location>
        <begin position="712"/>
        <end position="905"/>
    </location>
</feature>
<dbReference type="InterPro" id="IPR013656">
    <property type="entry name" value="PAS_4"/>
</dbReference>
<dbReference type="Pfam" id="PF08448">
    <property type="entry name" value="PAS_4"/>
    <property type="match status" value="1"/>
</dbReference>
<feature type="domain" description="PAC" evidence="3">
    <location>
        <begin position="478"/>
        <end position="530"/>
    </location>
</feature>
<dbReference type="InterPro" id="IPR003594">
    <property type="entry name" value="HATPase_dom"/>
</dbReference>
<dbReference type="PANTHER" id="PTHR43065">
    <property type="entry name" value="SENSOR HISTIDINE KINASE"/>
    <property type="match status" value="1"/>
</dbReference>
<dbReference type="Gene3D" id="3.30.565.10">
    <property type="entry name" value="Histidine kinase-like ATPase, C-terminal domain"/>
    <property type="match status" value="1"/>
</dbReference>
<dbReference type="InterPro" id="IPR005467">
    <property type="entry name" value="His_kinase_dom"/>
</dbReference>
<dbReference type="SMART" id="SM00086">
    <property type="entry name" value="PAC"/>
    <property type="match status" value="3"/>
</dbReference>
<dbReference type="Pfam" id="PF07568">
    <property type="entry name" value="HisKA_2"/>
    <property type="match status" value="1"/>
</dbReference>
<dbReference type="InterPro" id="IPR001610">
    <property type="entry name" value="PAC"/>
</dbReference>
<feature type="domain" description="PAS" evidence="2">
    <location>
        <begin position="406"/>
        <end position="476"/>
    </location>
</feature>
<dbReference type="GO" id="GO:0016301">
    <property type="term" value="F:kinase activity"/>
    <property type="evidence" value="ECO:0007669"/>
    <property type="project" value="UniProtKB-KW"/>
</dbReference>
<dbReference type="Pfam" id="PF13185">
    <property type="entry name" value="GAF_2"/>
    <property type="match status" value="1"/>
</dbReference>
<dbReference type="InterPro" id="IPR035965">
    <property type="entry name" value="PAS-like_dom_sf"/>
</dbReference>
<dbReference type="PROSITE" id="PS50112">
    <property type="entry name" value="PAS"/>
    <property type="match status" value="2"/>
</dbReference>
<dbReference type="PROSITE" id="PS50113">
    <property type="entry name" value="PAC"/>
    <property type="match status" value="2"/>
</dbReference>
<dbReference type="InterPro" id="IPR036890">
    <property type="entry name" value="HATPase_C_sf"/>
</dbReference>
<dbReference type="SUPFAM" id="SSF55785">
    <property type="entry name" value="PYP-like sensor domain (PAS domain)"/>
    <property type="match status" value="4"/>
</dbReference>
<dbReference type="EMBL" id="LN734822">
    <property type="protein sequence ID" value="CEL24729.1"/>
    <property type="molecule type" value="Genomic_DNA"/>
</dbReference>